<dbReference type="SUPFAM" id="SSF53335">
    <property type="entry name" value="S-adenosyl-L-methionine-dependent methyltransferases"/>
    <property type="match status" value="1"/>
</dbReference>
<dbReference type="Pfam" id="PF05050">
    <property type="entry name" value="Methyltransf_21"/>
    <property type="match status" value="1"/>
</dbReference>
<evidence type="ECO:0000259" key="1">
    <source>
        <dbReference type="Pfam" id="PF05050"/>
    </source>
</evidence>
<sequence>IYSLGIGNDISFDEEIQAFNNYSCRIYGYNKRVIQKDLRARYKEINGEFAALQIAPVTQKHKNNYALNDLVKFNKDETVEFLKMDIEQSEHDTLMPFLEEYRVCQLFVEIHGEAQKHTSLLQRIASLDYALFSFEPNPYCKYCCEYSFIHLDCMQRYGASVSKLYLKDIVPALN</sequence>
<reference evidence="2 3" key="1">
    <citation type="submission" date="2018-11" db="EMBL/GenBank/DDBJ databases">
        <authorList>
            <consortium name="Pathogen Informatics"/>
        </authorList>
    </citation>
    <scope>NUCLEOTIDE SEQUENCE [LARGE SCALE GENOMIC DNA]</scope>
</reference>
<evidence type="ECO:0000313" key="3">
    <source>
        <dbReference type="Proteomes" id="UP000050761"/>
    </source>
</evidence>
<dbReference type="InterPro" id="IPR029063">
    <property type="entry name" value="SAM-dependent_MTases_sf"/>
</dbReference>
<accession>A0A3P7WQQ6</accession>
<dbReference type="EMBL" id="UZAH01001659">
    <property type="protein sequence ID" value="VDO19882.1"/>
    <property type="molecule type" value="Genomic_DNA"/>
</dbReference>
<reference evidence="4" key="2">
    <citation type="submission" date="2019-09" db="UniProtKB">
        <authorList>
            <consortium name="WormBaseParasite"/>
        </authorList>
    </citation>
    <scope>IDENTIFICATION</scope>
</reference>
<keyword evidence="3" id="KW-1185">Reference proteome</keyword>
<dbReference type="AlphaFoldDB" id="A0A183F5Q7"/>
<evidence type="ECO:0000313" key="2">
    <source>
        <dbReference type="EMBL" id="VDO19882.1"/>
    </source>
</evidence>
<dbReference type="PANTHER" id="PTHR32026:SF27">
    <property type="entry name" value="METHYLTRANSFERASE FKBM DOMAIN-CONTAINING PROTEIN-RELATED"/>
    <property type="match status" value="1"/>
</dbReference>
<dbReference type="Proteomes" id="UP000050761">
    <property type="component" value="Unassembled WGS sequence"/>
</dbReference>
<evidence type="ECO:0000313" key="4">
    <source>
        <dbReference type="WBParaSite" id="HPBE_0000149901-mRNA-1"/>
    </source>
</evidence>
<dbReference type="InterPro" id="IPR006342">
    <property type="entry name" value="FkbM_mtfrase"/>
</dbReference>
<organism evidence="3 4">
    <name type="scientific">Heligmosomoides polygyrus</name>
    <name type="common">Parasitic roundworm</name>
    <dbReference type="NCBI Taxonomy" id="6339"/>
    <lineage>
        <taxon>Eukaryota</taxon>
        <taxon>Metazoa</taxon>
        <taxon>Ecdysozoa</taxon>
        <taxon>Nematoda</taxon>
        <taxon>Chromadorea</taxon>
        <taxon>Rhabditida</taxon>
        <taxon>Rhabditina</taxon>
        <taxon>Rhabditomorpha</taxon>
        <taxon>Strongyloidea</taxon>
        <taxon>Heligmosomidae</taxon>
        <taxon>Heligmosomoides</taxon>
    </lineage>
</organism>
<feature type="domain" description="Methyltransferase FkbM" evidence="1">
    <location>
        <begin position="4"/>
        <end position="129"/>
    </location>
</feature>
<name>A0A183F5Q7_HELPZ</name>
<dbReference type="WBParaSite" id="HPBE_0000149901-mRNA-1">
    <property type="protein sequence ID" value="HPBE_0000149901-mRNA-1"/>
    <property type="gene ID" value="HPBE_0000149901"/>
</dbReference>
<protein>
    <submittedName>
        <fullName evidence="4">Methyltransf_21 domain-containing protein</fullName>
    </submittedName>
</protein>
<proteinExistence type="predicted"/>
<dbReference type="Gene3D" id="3.40.50.150">
    <property type="entry name" value="Vaccinia Virus protein VP39"/>
    <property type="match status" value="1"/>
</dbReference>
<dbReference type="PANTHER" id="PTHR32026">
    <property type="entry name" value="METHYLTRANSFERASE-LIKE PROTEIN 24"/>
    <property type="match status" value="1"/>
</dbReference>
<accession>A0A183F5Q7</accession>
<dbReference type="InterPro" id="IPR026913">
    <property type="entry name" value="METTL24"/>
</dbReference>
<dbReference type="OrthoDB" id="10006218at2759"/>
<gene>
    <name evidence="2" type="ORF">HPBE_LOCUS1500</name>
</gene>